<dbReference type="Pfam" id="PF00134">
    <property type="entry name" value="Cyclin_N"/>
    <property type="match status" value="1"/>
</dbReference>
<organism evidence="6 7">
    <name type="scientific">Coniochaeta pulveracea</name>
    <dbReference type="NCBI Taxonomy" id="177199"/>
    <lineage>
        <taxon>Eukaryota</taxon>
        <taxon>Fungi</taxon>
        <taxon>Dikarya</taxon>
        <taxon>Ascomycota</taxon>
        <taxon>Pezizomycotina</taxon>
        <taxon>Sordariomycetes</taxon>
        <taxon>Sordariomycetidae</taxon>
        <taxon>Coniochaetales</taxon>
        <taxon>Coniochaetaceae</taxon>
        <taxon>Coniochaeta</taxon>
    </lineage>
</organism>
<dbReference type="STRING" id="177199.A0A420Y831"/>
<gene>
    <name evidence="6" type="primary">SSN8</name>
    <name evidence="6" type="ORF">DL546_005256</name>
</gene>
<evidence type="ECO:0000256" key="4">
    <source>
        <dbReference type="SAM" id="MobiDB-lite"/>
    </source>
</evidence>
<evidence type="ECO:0000259" key="5">
    <source>
        <dbReference type="SMART" id="SM00385"/>
    </source>
</evidence>
<comment type="similarity">
    <text evidence="1">Belongs to the cyclin family. Cyclin C subfamily.</text>
</comment>
<dbReference type="CDD" id="cd20513">
    <property type="entry name" value="CYCLIN_CCNC_rpt1"/>
    <property type="match status" value="1"/>
</dbReference>
<dbReference type="PANTHER" id="PTHR10026">
    <property type="entry name" value="CYCLIN"/>
    <property type="match status" value="1"/>
</dbReference>
<dbReference type="GO" id="GO:0006357">
    <property type="term" value="P:regulation of transcription by RNA polymerase II"/>
    <property type="evidence" value="ECO:0007669"/>
    <property type="project" value="InterPro"/>
</dbReference>
<dbReference type="OrthoDB" id="10266018at2759"/>
<accession>A0A420Y831</accession>
<feature type="domain" description="Cyclin-like" evidence="5">
    <location>
        <begin position="53"/>
        <end position="143"/>
    </location>
</feature>
<dbReference type="InterPro" id="IPR036915">
    <property type="entry name" value="Cyclin-like_sf"/>
</dbReference>
<keyword evidence="7" id="KW-1185">Reference proteome</keyword>
<sequence>MAANYWASTQHKYWRFTQEQLAAMRQSLEDEDPTPVQAYPLPQQRHLNIFFNQQINRLAKRLSIRQQCLATAQMYIKRFYLKVEIRRTNPYLVMATAVYLACKMEESPQHIRMIVSEARQLWGHELQQLDTSKLGECEFFLISEMNSHLIIHQPYRTLTSLPSEIALSPEESSLAWSVINDHYMTDLPLIHPPHIIALTAILLAIVLRPSPAGSGGNNQAAGVATAASMLVQAQQSQARRRTSGTLTPGGSQGSSEQYPSDSPAEKKPSDPRMSKVVRFAAFLADSTFDIEAMIDTTQEILTFYECHEQFNAKLTQDQISRYVKARSLDK</sequence>
<dbReference type="SUPFAM" id="SSF47954">
    <property type="entry name" value="Cyclin-like"/>
    <property type="match status" value="2"/>
</dbReference>
<dbReference type="Proteomes" id="UP000275385">
    <property type="component" value="Unassembled WGS sequence"/>
</dbReference>
<dbReference type="GO" id="GO:0016538">
    <property type="term" value="F:cyclin-dependent protein serine/threonine kinase regulator activity"/>
    <property type="evidence" value="ECO:0007669"/>
    <property type="project" value="InterPro"/>
</dbReference>
<keyword evidence="3" id="KW-0195">Cyclin</keyword>
<dbReference type="InterPro" id="IPR013763">
    <property type="entry name" value="Cyclin-like_dom"/>
</dbReference>
<dbReference type="PIRSF" id="PIRSF028758">
    <property type="entry name" value="Cyclin, C/H/G types"/>
    <property type="match status" value="1"/>
</dbReference>
<dbReference type="InterPro" id="IPR043198">
    <property type="entry name" value="Cyclin/Ssn8"/>
</dbReference>
<feature type="compositionally biased region" description="Polar residues" evidence="4">
    <location>
        <begin position="243"/>
        <end position="260"/>
    </location>
</feature>
<dbReference type="Gene3D" id="1.10.472.10">
    <property type="entry name" value="Cyclin-like"/>
    <property type="match status" value="2"/>
</dbReference>
<protein>
    <recommendedName>
        <fullName evidence="2">RNA polymerase II holoenzyme cyclin-like subunit</fullName>
    </recommendedName>
</protein>
<name>A0A420Y831_9PEZI</name>
<dbReference type="AlphaFoldDB" id="A0A420Y831"/>
<evidence type="ECO:0000256" key="3">
    <source>
        <dbReference type="RuleBase" id="RU000383"/>
    </source>
</evidence>
<dbReference type="EMBL" id="QVQW01000036">
    <property type="protein sequence ID" value="RKU43977.1"/>
    <property type="molecule type" value="Genomic_DNA"/>
</dbReference>
<proteinExistence type="inferred from homology"/>
<evidence type="ECO:0000313" key="6">
    <source>
        <dbReference type="EMBL" id="RKU43977.1"/>
    </source>
</evidence>
<feature type="region of interest" description="Disordered" evidence="4">
    <location>
        <begin position="234"/>
        <end position="271"/>
    </location>
</feature>
<evidence type="ECO:0000256" key="2">
    <source>
        <dbReference type="ARBA" id="ARBA00014912"/>
    </source>
</evidence>
<reference evidence="6 7" key="1">
    <citation type="submission" date="2018-08" db="EMBL/GenBank/DDBJ databases">
        <title>Draft genome of the lignicolous fungus Coniochaeta pulveracea.</title>
        <authorList>
            <person name="Borstlap C.J."/>
            <person name="De Witt R.N."/>
            <person name="Botha A."/>
            <person name="Volschenk H."/>
        </authorList>
    </citation>
    <scope>NUCLEOTIDE SEQUENCE [LARGE SCALE GENOMIC DNA]</scope>
    <source>
        <strain evidence="6 7">CAB683</strain>
    </source>
</reference>
<comment type="caution">
    <text evidence="6">The sequence shown here is derived from an EMBL/GenBank/DDBJ whole genome shotgun (WGS) entry which is preliminary data.</text>
</comment>
<dbReference type="InterPro" id="IPR006671">
    <property type="entry name" value="Cyclin_N"/>
</dbReference>
<evidence type="ECO:0000256" key="1">
    <source>
        <dbReference type="ARBA" id="ARBA00008638"/>
    </source>
</evidence>
<dbReference type="SMART" id="SM00385">
    <property type="entry name" value="CYCLIN"/>
    <property type="match status" value="1"/>
</dbReference>
<evidence type="ECO:0000313" key="7">
    <source>
        <dbReference type="Proteomes" id="UP000275385"/>
    </source>
</evidence>